<dbReference type="Pfam" id="PF01250">
    <property type="entry name" value="Ribosomal_S6"/>
    <property type="match status" value="1"/>
</dbReference>
<keyword evidence="6" id="KW-1185">Reference proteome</keyword>
<keyword evidence="4 5" id="KW-0689">Ribosomal protein</keyword>
<name>A0ABU4HKQ9_9ACTN</name>
<dbReference type="InterPro" id="IPR035980">
    <property type="entry name" value="Ribosomal_bS6_sf"/>
</dbReference>
<comment type="function">
    <text evidence="2 4">Binds together with bS18 to 16S ribosomal RNA.</text>
</comment>
<dbReference type="PANTHER" id="PTHR21011:SF1">
    <property type="entry name" value="SMALL RIBOSOMAL SUBUNIT PROTEIN BS6M"/>
    <property type="match status" value="1"/>
</dbReference>
<dbReference type="PANTHER" id="PTHR21011">
    <property type="entry name" value="MITOCHONDRIAL 28S RIBOSOMAL PROTEIN S6"/>
    <property type="match status" value="1"/>
</dbReference>
<evidence type="ECO:0000313" key="6">
    <source>
        <dbReference type="Proteomes" id="UP001284601"/>
    </source>
</evidence>
<evidence type="ECO:0000313" key="5">
    <source>
        <dbReference type="EMBL" id="MDW5593294.1"/>
    </source>
</evidence>
<dbReference type="InterPro" id="IPR014717">
    <property type="entry name" value="Transl_elong_EF1B/ribsomal_bS6"/>
</dbReference>
<dbReference type="Gene3D" id="3.30.70.60">
    <property type="match status" value="1"/>
</dbReference>
<dbReference type="HAMAP" id="MF_00360">
    <property type="entry name" value="Ribosomal_bS6"/>
    <property type="match status" value="1"/>
</dbReference>
<evidence type="ECO:0000256" key="1">
    <source>
        <dbReference type="ARBA" id="ARBA00009512"/>
    </source>
</evidence>
<accession>A0ABU4HKQ9</accession>
<keyword evidence="4" id="KW-0699">rRNA-binding</keyword>
<keyword evidence="4" id="KW-0694">RNA-binding</keyword>
<sequence length="125" mass="13661">MAELTPTYDLMLLLRTSVDDERRATIRAEVEQTIAEHNGTIELAQEWGIRHLSYEIDHTRDAEYHLLQFSGPAALVEALSYNLKISDGVLRHRIIKAAPGEAPEPPAGAVGAVPVAAEPVEQPVA</sequence>
<gene>
    <name evidence="4 5" type="primary">rpsF</name>
    <name evidence="5" type="ORF">R7226_03030</name>
</gene>
<dbReference type="InterPro" id="IPR020814">
    <property type="entry name" value="Ribosomal_S6_plastid/chlpt"/>
</dbReference>
<reference evidence="5 6" key="2">
    <citation type="submission" date="2023-10" db="EMBL/GenBank/DDBJ databases">
        <authorList>
            <person name="Han X.F."/>
        </authorList>
    </citation>
    <scope>NUCLEOTIDE SEQUENCE [LARGE SCALE GENOMIC DNA]</scope>
    <source>
        <strain evidence="5 6">KCTC 39840</strain>
    </source>
</reference>
<evidence type="ECO:0000256" key="2">
    <source>
        <dbReference type="ARBA" id="ARBA00035104"/>
    </source>
</evidence>
<dbReference type="CDD" id="cd00473">
    <property type="entry name" value="bS6"/>
    <property type="match status" value="1"/>
</dbReference>
<organism evidence="5 6">
    <name type="scientific">Conexibacter stalactiti</name>
    <dbReference type="NCBI Taxonomy" id="1940611"/>
    <lineage>
        <taxon>Bacteria</taxon>
        <taxon>Bacillati</taxon>
        <taxon>Actinomycetota</taxon>
        <taxon>Thermoleophilia</taxon>
        <taxon>Solirubrobacterales</taxon>
        <taxon>Conexibacteraceae</taxon>
        <taxon>Conexibacter</taxon>
    </lineage>
</organism>
<dbReference type="InterPro" id="IPR000529">
    <property type="entry name" value="Ribosomal_bS6"/>
</dbReference>
<proteinExistence type="inferred from homology"/>
<protein>
    <recommendedName>
        <fullName evidence="3 4">Small ribosomal subunit protein bS6</fullName>
    </recommendedName>
</protein>
<evidence type="ECO:0000256" key="3">
    <source>
        <dbReference type="ARBA" id="ARBA00035294"/>
    </source>
</evidence>
<comment type="caution">
    <text evidence="5">The sequence shown here is derived from an EMBL/GenBank/DDBJ whole genome shotgun (WGS) entry which is preliminary data.</text>
</comment>
<dbReference type="SUPFAM" id="SSF54995">
    <property type="entry name" value="Ribosomal protein S6"/>
    <property type="match status" value="1"/>
</dbReference>
<keyword evidence="4" id="KW-0687">Ribonucleoprotein</keyword>
<dbReference type="EMBL" id="JAWSTH010000004">
    <property type="protein sequence ID" value="MDW5593294.1"/>
    <property type="molecule type" value="Genomic_DNA"/>
</dbReference>
<reference evidence="6" key="1">
    <citation type="submission" date="2023-07" db="EMBL/GenBank/DDBJ databases">
        <title>Conexibacter stalactiti sp. nov., isolated from stalactites in a lava cave and emended description of the genus Conexibacter.</title>
        <authorList>
            <person name="Lee S.D."/>
        </authorList>
    </citation>
    <scope>NUCLEOTIDE SEQUENCE [LARGE SCALE GENOMIC DNA]</scope>
    <source>
        <strain evidence="6">KCTC 39840</strain>
    </source>
</reference>
<dbReference type="NCBIfam" id="TIGR00166">
    <property type="entry name" value="S6"/>
    <property type="match status" value="1"/>
</dbReference>
<dbReference type="GO" id="GO:0005840">
    <property type="term" value="C:ribosome"/>
    <property type="evidence" value="ECO:0007669"/>
    <property type="project" value="UniProtKB-KW"/>
</dbReference>
<comment type="similarity">
    <text evidence="1 4">Belongs to the bacterial ribosomal protein bS6 family.</text>
</comment>
<evidence type="ECO:0000256" key="4">
    <source>
        <dbReference type="HAMAP-Rule" id="MF_00360"/>
    </source>
</evidence>
<dbReference type="Proteomes" id="UP001284601">
    <property type="component" value="Unassembled WGS sequence"/>
</dbReference>